<dbReference type="Gene3D" id="1.10.472.130">
    <property type="match status" value="1"/>
</dbReference>
<evidence type="ECO:0000259" key="31">
    <source>
        <dbReference type="Pfam" id="PF18199"/>
    </source>
</evidence>
<comment type="similarity">
    <text evidence="2">Belongs to the dynein heavy chain family.</text>
</comment>
<evidence type="ECO:0000256" key="8">
    <source>
        <dbReference type="ARBA" id="ARBA00022840"/>
    </source>
</evidence>
<evidence type="ECO:0000256" key="11">
    <source>
        <dbReference type="ARBA" id="ARBA00023054"/>
    </source>
</evidence>
<keyword evidence="7" id="KW-0547">Nucleotide-binding</keyword>
<evidence type="ECO:0000256" key="1">
    <source>
        <dbReference type="ARBA" id="ARBA00004611"/>
    </source>
</evidence>
<dbReference type="InterPro" id="IPR026983">
    <property type="entry name" value="DHC"/>
</dbReference>
<dbReference type="Gene3D" id="1.10.8.710">
    <property type="match status" value="1"/>
</dbReference>
<dbReference type="Pfam" id="PF12781">
    <property type="entry name" value="AAA_9"/>
    <property type="match status" value="1"/>
</dbReference>
<feature type="domain" description="Dynein heavy chain AAA 5 extension" evidence="28">
    <location>
        <begin position="2322"/>
        <end position="2439"/>
    </location>
</feature>
<keyword evidence="34" id="KW-1185">Reference proteome</keyword>
<keyword evidence="6" id="KW-0677">Repeat</keyword>
<evidence type="ECO:0000256" key="13">
    <source>
        <dbReference type="ARBA" id="ARBA00023175"/>
    </source>
</evidence>
<dbReference type="Pfam" id="PF08385">
    <property type="entry name" value="DHC_N1"/>
    <property type="match status" value="1"/>
</dbReference>
<keyword evidence="8" id="KW-0067">ATP-binding</keyword>
<keyword evidence="10" id="KW-0243">Dynein</keyword>
<dbReference type="PANTHER" id="PTHR45703">
    <property type="entry name" value="DYNEIN HEAVY CHAIN"/>
    <property type="match status" value="1"/>
</dbReference>
<dbReference type="FunFam" id="1.20.140.100:FF:000001">
    <property type="entry name" value="dynein heavy chain 17, axonemal"/>
    <property type="match status" value="1"/>
</dbReference>
<dbReference type="InterPro" id="IPR042219">
    <property type="entry name" value="AAA_lid_11_sf"/>
</dbReference>
<feature type="coiled-coil region" evidence="20">
    <location>
        <begin position="3087"/>
        <end position="3149"/>
    </location>
</feature>
<organism evidence="33 34">
    <name type="scientific">Chaetorhynchus papuensis</name>
    <name type="common">pygmy drongo</name>
    <dbReference type="NCBI Taxonomy" id="254446"/>
    <lineage>
        <taxon>Eukaryota</taxon>
        <taxon>Metazoa</taxon>
        <taxon>Chordata</taxon>
        <taxon>Craniata</taxon>
        <taxon>Vertebrata</taxon>
        <taxon>Euteleostomi</taxon>
        <taxon>Archelosauria</taxon>
        <taxon>Archosauria</taxon>
        <taxon>Dinosauria</taxon>
        <taxon>Saurischia</taxon>
        <taxon>Theropoda</taxon>
        <taxon>Coelurosauria</taxon>
        <taxon>Aves</taxon>
        <taxon>Neognathae</taxon>
        <taxon>Neoaves</taxon>
        <taxon>Telluraves</taxon>
        <taxon>Australaves</taxon>
        <taxon>Passeriformes</taxon>
        <taxon>Rhipiduridae</taxon>
        <taxon>Chaetorhynchus</taxon>
    </lineage>
</organism>
<dbReference type="FunFam" id="3.40.50.300:FF:000411">
    <property type="entry name" value="dynein heavy chain 17, axonemal"/>
    <property type="match status" value="1"/>
</dbReference>
<reference evidence="33 34" key="1">
    <citation type="submission" date="2019-09" db="EMBL/GenBank/DDBJ databases">
        <title>Bird 10,000 Genomes (B10K) Project - Family phase.</title>
        <authorList>
            <person name="Zhang G."/>
        </authorList>
    </citation>
    <scope>NUCLEOTIDE SEQUENCE [LARGE SCALE GENOMIC DNA]</scope>
    <source>
        <strain evidence="33">B10K-CU-031-19</strain>
        <tissue evidence="33">Muscle</tissue>
    </source>
</reference>
<dbReference type="Pfam" id="PF18198">
    <property type="entry name" value="AAA_lid_11"/>
    <property type="match status" value="1"/>
</dbReference>
<proteinExistence type="inferred from homology"/>
<dbReference type="Pfam" id="PF08393">
    <property type="entry name" value="DHC_N2"/>
    <property type="match status" value="1"/>
</dbReference>
<keyword evidence="4" id="KW-0963">Cytoplasm</keyword>
<dbReference type="GO" id="GO:0051959">
    <property type="term" value="F:dynein light intermediate chain binding"/>
    <property type="evidence" value="ECO:0007669"/>
    <property type="project" value="InterPro"/>
</dbReference>
<evidence type="ECO:0000256" key="3">
    <source>
        <dbReference type="ARBA" id="ARBA00011655"/>
    </source>
</evidence>
<feature type="domain" description="Dynein heavy chain ATP-binding dynein motor region" evidence="27">
    <location>
        <begin position="3441"/>
        <end position="3657"/>
    </location>
</feature>
<dbReference type="Gene3D" id="1.10.8.720">
    <property type="entry name" value="Region D6 of dynein motor"/>
    <property type="match status" value="1"/>
</dbReference>
<dbReference type="Pfam" id="PF12774">
    <property type="entry name" value="AAA_6"/>
    <property type="match status" value="1"/>
</dbReference>
<dbReference type="FunFam" id="3.40.50.300:FF:000049">
    <property type="entry name" value="Dynein, axonemal, heavy chain 5"/>
    <property type="match status" value="1"/>
</dbReference>
<comment type="subunit">
    <text evidence="3">Consists of at least two heavy chains and a number of intermediate and light chains.</text>
</comment>
<evidence type="ECO:0000259" key="22">
    <source>
        <dbReference type="Pfam" id="PF08385"/>
    </source>
</evidence>
<protein>
    <recommendedName>
        <fullName evidence="17">Dynein axonemal heavy chain 17</fullName>
    </recommendedName>
    <alternativeName>
        <fullName evidence="19">Axonemal beta dynein heavy chain 17</fullName>
    </alternativeName>
    <alternativeName>
        <fullName evidence="18">Ciliary dynein heavy chain 17</fullName>
    </alternativeName>
</protein>
<feature type="non-terminal residue" evidence="33">
    <location>
        <position position="4499"/>
    </location>
</feature>
<comment type="caution">
    <text evidence="33">The sequence shown here is derived from an EMBL/GenBank/DDBJ whole genome shotgun (WGS) entry which is preliminary data.</text>
</comment>
<evidence type="ECO:0000256" key="5">
    <source>
        <dbReference type="ARBA" id="ARBA00022701"/>
    </source>
</evidence>
<dbReference type="GO" id="GO:0005524">
    <property type="term" value="F:ATP binding"/>
    <property type="evidence" value="ECO:0007669"/>
    <property type="project" value="UniProtKB-KW"/>
</dbReference>
<dbReference type="Pfam" id="PF17852">
    <property type="entry name" value="Dynein_AAA_lid"/>
    <property type="match status" value="1"/>
</dbReference>
<dbReference type="Gene3D" id="1.20.920.30">
    <property type="match status" value="1"/>
</dbReference>
<dbReference type="InterPro" id="IPR041589">
    <property type="entry name" value="DNAH3_AAA_lid_1"/>
</dbReference>
<dbReference type="FunFam" id="1.10.472.130:FF:000001">
    <property type="entry name" value="Dynein, axonemal, heavy chain 9"/>
    <property type="match status" value="1"/>
</dbReference>
<dbReference type="GO" id="GO:0030286">
    <property type="term" value="C:dynein complex"/>
    <property type="evidence" value="ECO:0007669"/>
    <property type="project" value="UniProtKB-KW"/>
</dbReference>
<dbReference type="InterPro" id="IPR035706">
    <property type="entry name" value="AAA_9"/>
</dbReference>
<evidence type="ECO:0000313" key="34">
    <source>
        <dbReference type="Proteomes" id="UP000541605"/>
    </source>
</evidence>
<dbReference type="InterPro" id="IPR027417">
    <property type="entry name" value="P-loop_NTPase"/>
</dbReference>
<dbReference type="InterPro" id="IPR056759">
    <property type="entry name" value="DYH2-5-8_CC"/>
</dbReference>
<dbReference type="InterPro" id="IPR041658">
    <property type="entry name" value="AAA_lid_11"/>
</dbReference>
<dbReference type="InterPro" id="IPR013602">
    <property type="entry name" value="Dynein_heavy_linker"/>
</dbReference>
<dbReference type="InterPro" id="IPR013594">
    <property type="entry name" value="Dynein_heavy_tail"/>
</dbReference>
<dbReference type="GO" id="GO:0005930">
    <property type="term" value="C:axoneme"/>
    <property type="evidence" value="ECO:0007669"/>
    <property type="project" value="UniProtKB-ARBA"/>
</dbReference>
<evidence type="ECO:0000259" key="26">
    <source>
        <dbReference type="Pfam" id="PF12780"/>
    </source>
</evidence>
<dbReference type="EMBL" id="VWYX01000295">
    <property type="protein sequence ID" value="NXD93436.1"/>
    <property type="molecule type" value="Genomic_DNA"/>
</dbReference>
<evidence type="ECO:0000256" key="16">
    <source>
        <dbReference type="ARBA" id="ARBA00053934"/>
    </source>
</evidence>
<dbReference type="FunFam" id="1.10.287.2620:FF:000004">
    <property type="entry name" value="Dynein axonemal heavy chain 17"/>
    <property type="match status" value="1"/>
</dbReference>
<dbReference type="FunFam" id="1.20.1270.280:FF:000003">
    <property type="entry name" value="Dynein axonemal heavy chain 17"/>
    <property type="match status" value="1"/>
</dbReference>
<dbReference type="InterPro" id="IPR004273">
    <property type="entry name" value="Dynein_heavy_D6_P-loop"/>
</dbReference>
<dbReference type="FunFam" id="1.10.8.710:FF:000002">
    <property type="entry name" value="dynein heavy chain 17, axonemal"/>
    <property type="match status" value="1"/>
</dbReference>
<keyword evidence="13" id="KW-0505">Motor protein</keyword>
<dbReference type="GO" id="GO:0007018">
    <property type="term" value="P:microtubule-based movement"/>
    <property type="evidence" value="ECO:0007669"/>
    <property type="project" value="InterPro"/>
</dbReference>
<keyword evidence="11 20" id="KW-0175">Coiled coil</keyword>
<evidence type="ECO:0000259" key="27">
    <source>
        <dbReference type="Pfam" id="PF12781"/>
    </source>
</evidence>
<dbReference type="Gene3D" id="1.20.920.20">
    <property type="match status" value="1"/>
</dbReference>
<feature type="domain" description="Dynein heavy chain linker" evidence="23">
    <location>
        <begin position="1296"/>
        <end position="1701"/>
    </location>
</feature>
<dbReference type="GO" id="GO:0045505">
    <property type="term" value="F:dynein intermediate chain binding"/>
    <property type="evidence" value="ECO:0007669"/>
    <property type="project" value="InterPro"/>
</dbReference>
<dbReference type="Proteomes" id="UP000541605">
    <property type="component" value="Unassembled WGS sequence"/>
</dbReference>
<dbReference type="Gene3D" id="1.10.8.1220">
    <property type="match status" value="1"/>
</dbReference>
<dbReference type="PANTHER" id="PTHR45703:SF4">
    <property type="entry name" value="DYNEIN AXONEMAL HEAVY CHAIN 17"/>
    <property type="match status" value="1"/>
</dbReference>
<evidence type="ECO:0000256" key="14">
    <source>
        <dbReference type="ARBA" id="ARBA00023212"/>
    </source>
</evidence>
<evidence type="ECO:0000256" key="6">
    <source>
        <dbReference type="ARBA" id="ARBA00022737"/>
    </source>
</evidence>
<dbReference type="FunFam" id="3.20.180.20:FF:000001">
    <property type="entry name" value="Dynein axonemal heavy chain 5"/>
    <property type="match status" value="1"/>
</dbReference>
<evidence type="ECO:0000256" key="19">
    <source>
        <dbReference type="ARBA" id="ARBA00082511"/>
    </source>
</evidence>
<dbReference type="FunFam" id="1.10.8.1220:FF:000001">
    <property type="entry name" value="Dynein axonemal heavy chain 5"/>
    <property type="match status" value="1"/>
</dbReference>
<dbReference type="Gene3D" id="6.10.140.1060">
    <property type="match status" value="1"/>
</dbReference>
<dbReference type="InterPro" id="IPR024743">
    <property type="entry name" value="Dynein_HC_stalk"/>
</dbReference>
<feature type="coiled-coil region" evidence="20">
    <location>
        <begin position="3293"/>
        <end position="3341"/>
    </location>
</feature>
<dbReference type="Pfam" id="PF25007">
    <property type="entry name" value="DYH2-5-8_CC"/>
    <property type="match status" value="1"/>
</dbReference>
<dbReference type="InterPro" id="IPR043157">
    <property type="entry name" value="Dynein_AAA1S"/>
</dbReference>
<evidence type="ECO:0000256" key="10">
    <source>
        <dbReference type="ARBA" id="ARBA00023017"/>
    </source>
</evidence>
<dbReference type="Pfam" id="PF12777">
    <property type="entry name" value="MT"/>
    <property type="match status" value="1"/>
</dbReference>
<feature type="domain" description="Dynein heavy chain hydrolytic ATP-binding dynein motor region" evidence="24">
    <location>
        <begin position="1836"/>
        <end position="2162"/>
    </location>
</feature>
<dbReference type="FunFam" id="3.40.50.300:FF:000219">
    <property type="entry name" value="Dynein axonemal heavy chain 17"/>
    <property type="match status" value="1"/>
</dbReference>
<evidence type="ECO:0000259" key="21">
    <source>
        <dbReference type="Pfam" id="PF03028"/>
    </source>
</evidence>
<dbReference type="Pfam" id="PF12780">
    <property type="entry name" value="AAA_8"/>
    <property type="match status" value="1"/>
</dbReference>
<feature type="domain" description="Dynein heavy chain coiled coil stalk" evidence="25">
    <location>
        <begin position="3071"/>
        <end position="3414"/>
    </location>
</feature>
<dbReference type="GO" id="GO:0008569">
    <property type="term" value="F:minus-end-directed microtubule motor activity"/>
    <property type="evidence" value="ECO:0007669"/>
    <property type="project" value="InterPro"/>
</dbReference>
<evidence type="ECO:0000259" key="28">
    <source>
        <dbReference type="Pfam" id="PF17852"/>
    </source>
</evidence>
<evidence type="ECO:0000256" key="17">
    <source>
        <dbReference type="ARBA" id="ARBA00069445"/>
    </source>
</evidence>
<evidence type="ECO:0000256" key="18">
    <source>
        <dbReference type="ARBA" id="ARBA00082505"/>
    </source>
</evidence>
<accession>A0A7K8ILP9</accession>
<dbReference type="FunFam" id="3.40.50.300:FF:001810">
    <property type="entry name" value="Cytoplasmic dynein 2 heavy chain 1"/>
    <property type="match status" value="1"/>
</dbReference>
<keyword evidence="14" id="KW-0206">Cytoskeleton</keyword>
<keyword evidence="15" id="KW-0966">Cell projection</keyword>
<feature type="domain" description="Dynein heavy chain 3 AAA+ lid" evidence="29">
    <location>
        <begin position="2656"/>
        <end position="2754"/>
    </location>
</feature>
<dbReference type="InterPro" id="IPR035699">
    <property type="entry name" value="AAA_6"/>
</dbReference>
<dbReference type="GO" id="GO:0097729">
    <property type="term" value="C:9+2 motile cilium"/>
    <property type="evidence" value="ECO:0007669"/>
    <property type="project" value="UniProtKB-ARBA"/>
</dbReference>
<comment type="function">
    <text evidence="16">Force generating protein component of the outer dynein arms (ODAs) in the sperm flagellum. Produces force towards the minus ends of microtubules. Dynein has ATPase activity; the force-producing power stroke is thought to occur on release of ADP. Plays a major role in sperm motility, implicated in sperm flagellar assembly and beating.</text>
</comment>
<dbReference type="Gene3D" id="3.20.180.20">
    <property type="entry name" value="Dynein heavy chain, N-terminal domain 2"/>
    <property type="match status" value="1"/>
</dbReference>
<dbReference type="Gene3D" id="1.20.1270.280">
    <property type="match status" value="1"/>
</dbReference>
<evidence type="ECO:0000256" key="9">
    <source>
        <dbReference type="ARBA" id="ARBA00022846"/>
    </source>
</evidence>
<evidence type="ECO:0000256" key="4">
    <source>
        <dbReference type="ARBA" id="ARBA00022490"/>
    </source>
</evidence>
<evidence type="ECO:0000256" key="20">
    <source>
        <dbReference type="SAM" id="Coils"/>
    </source>
</evidence>
<name>A0A7K8ILP9_9PASS</name>
<dbReference type="InterPro" id="IPR024317">
    <property type="entry name" value="Dynein_heavy_chain_D4_dom"/>
</dbReference>
<feature type="coiled-coil region" evidence="20">
    <location>
        <begin position="3601"/>
        <end position="3667"/>
    </location>
</feature>
<keyword evidence="5" id="KW-0493">Microtubule</keyword>
<evidence type="ECO:0000259" key="23">
    <source>
        <dbReference type="Pfam" id="PF08393"/>
    </source>
</evidence>
<dbReference type="Gene3D" id="3.10.490.20">
    <property type="match status" value="1"/>
</dbReference>
<dbReference type="SUPFAM" id="SSF52540">
    <property type="entry name" value="P-loop containing nucleoside triphosphate hydrolases"/>
    <property type="match status" value="4"/>
</dbReference>
<evidence type="ECO:0000259" key="29">
    <source>
        <dbReference type="Pfam" id="PF17857"/>
    </source>
</evidence>
<dbReference type="Pfam" id="PF17857">
    <property type="entry name" value="AAA_lid_1"/>
    <property type="match status" value="1"/>
</dbReference>
<keyword evidence="12" id="KW-0969">Cilium</keyword>
<evidence type="ECO:0000256" key="15">
    <source>
        <dbReference type="ARBA" id="ARBA00023273"/>
    </source>
</evidence>
<feature type="domain" description="Dynein heavy chain AAA lid" evidence="30">
    <location>
        <begin position="4051"/>
        <end position="4186"/>
    </location>
</feature>
<evidence type="ECO:0000256" key="2">
    <source>
        <dbReference type="ARBA" id="ARBA00008887"/>
    </source>
</evidence>
<dbReference type="Gene3D" id="1.20.58.1120">
    <property type="match status" value="1"/>
</dbReference>
<dbReference type="Pfam" id="PF12775">
    <property type="entry name" value="AAA_7"/>
    <property type="match status" value="1"/>
</dbReference>
<dbReference type="FunFam" id="3.10.490.20:FF:000002">
    <property type="entry name" value="Dynein axonemal heavy chain 17"/>
    <property type="match status" value="1"/>
</dbReference>
<dbReference type="FunFam" id="1.20.58.1120:FF:000002">
    <property type="entry name" value="Dynein heavy chain 9, axonemal"/>
    <property type="match status" value="1"/>
</dbReference>
<feature type="domain" description="Dynein heavy chain tail" evidence="22">
    <location>
        <begin position="197"/>
        <end position="794"/>
    </location>
</feature>
<feature type="non-terminal residue" evidence="33">
    <location>
        <position position="1"/>
    </location>
</feature>
<evidence type="ECO:0000259" key="32">
    <source>
        <dbReference type="Pfam" id="PF25007"/>
    </source>
</evidence>
<dbReference type="InterPro" id="IPR041466">
    <property type="entry name" value="Dynein_AAA5_ext"/>
</dbReference>
<dbReference type="InterPro" id="IPR043160">
    <property type="entry name" value="Dynein_C_barrel"/>
</dbReference>
<gene>
    <name evidence="33" type="primary">Dnah17</name>
    <name evidence="33" type="ORF">CHAPAP_R04566</name>
</gene>
<comment type="subcellular location">
    <subcellularLocation>
        <location evidence="1">Cytoplasm</location>
        <location evidence="1">Cytoskeleton</location>
        <location evidence="1">Flagellum axoneme</location>
    </subcellularLocation>
</comment>
<evidence type="ECO:0000259" key="25">
    <source>
        <dbReference type="Pfam" id="PF12777"/>
    </source>
</evidence>
<dbReference type="InterPro" id="IPR042222">
    <property type="entry name" value="Dynein_2_N"/>
</dbReference>
<dbReference type="Gene3D" id="1.10.287.2620">
    <property type="match status" value="1"/>
</dbReference>
<feature type="coiled-coil region" evidence="20">
    <location>
        <begin position="795"/>
        <end position="822"/>
    </location>
</feature>
<evidence type="ECO:0000313" key="33">
    <source>
        <dbReference type="EMBL" id="NXD93436.1"/>
    </source>
</evidence>
<evidence type="ECO:0000256" key="12">
    <source>
        <dbReference type="ARBA" id="ARBA00023069"/>
    </source>
</evidence>
<dbReference type="InterPro" id="IPR042228">
    <property type="entry name" value="Dynein_linker_3"/>
</dbReference>
<dbReference type="GO" id="GO:0005874">
    <property type="term" value="C:microtubule"/>
    <property type="evidence" value="ECO:0007669"/>
    <property type="project" value="UniProtKB-KW"/>
</dbReference>
<keyword evidence="9" id="KW-0282">Flagellum</keyword>
<dbReference type="Gene3D" id="1.20.140.100">
    <property type="entry name" value="Dynein heavy chain, N-terminal domain 2"/>
    <property type="match status" value="1"/>
</dbReference>
<dbReference type="FunFam" id="1.10.8.720:FF:000002">
    <property type="entry name" value="Dynein heavy chain 9, axonemal"/>
    <property type="match status" value="1"/>
</dbReference>
<dbReference type="InterPro" id="IPR041228">
    <property type="entry name" value="Dynein_C"/>
</dbReference>
<dbReference type="FunFam" id="1.20.920.20:FF:000003">
    <property type="entry name" value="Dynein axonemal heavy chain 17"/>
    <property type="match status" value="1"/>
</dbReference>
<feature type="domain" description="Dynein heavy chain region D6 P-loop" evidence="21">
    <location>
        <begin position="3898"/>
        <end position="4018"/>
    </location>
</feature>
<dbReference type="Pfam" id="PF03028">
    <property type="entry name" value="Dynein_heavy"/>
    <property type="match status" value="1"/>
</dbReference>
<dbReference type="Pfam" id="PF18199">
    <property type="entry name" value="Dynein_C"/>
    <property type="match status" value="1"/>
</dbReference>
<feature type="domain" description="Dynein heavy chain AAA module D4" evidence="26">
    <location>
        <begin position="2799"/>
        <end position="3058"/>
    </location>
</feature>
<dbReference type="FunFam" id="1.20.920.30:FF:000003">
    <property type="entry name" value="Dynein axonemal heavy chain 17"/>
    <property type="match status" value="1"/>
</dbReference>
<sequence>AAAEPGAGTMSAPQDERLDLLESLATVLLRARPDKWDKFMASEETSVMLDKFFKQPEMLELVLGLSPAGQPLPTTCFPPTLKGKGIYLVKKKGENITGENCRSSLLVGDIGPSPVEQLITVLLEVVSPLLLNQNEGWPRMVVEDVVRHTHQLQNKMFMMSGKIQGKPLLPLPEHLVSWDDSGAVLDCLVGPIDGSVLHSIETVVIEWFQQVEEIFSQNPAQPLLEGLHPLPRVEFDFWQTRMTSLECINDQLLSPQVAVLAKTLEKADSCYWPSLQNMFRAVSGGLEEANDVSIHLQPLQTLLEEMEQVDYSQLRSFVSKVMCTVCLLRAHCVHYHSPAHIARVLQEICNLFISLTSKYLSPEDLLKGLQGEPQETLEGIKLAISTLEKFFQSYSTYCSDQMPTLLTAPLPSQEQPELWEFPPTHIFGRMDAFLQRLKTIQELFQVAIDFMKLEKTVLGGVRGNFLGSWVLQISEEVCEATKAFAECKYDPLDPDEEQWNIDFAEFQKKVEDANKQLAAIFCQGFDDCNRLSAAVKLVHMFASVLERPLIRAEASPCHLALLEMFEAELESVKALYDTRTVSPPPHGGAPAIHKNLPPVAGQLKWSLELQQRLERPHKNLLAINHPAMAGAEAELVSGKYEEMMGLLQSYSKRIYEEWASGPGEECHFSLEQPLLLRDPESALFSVNFSKELSAVLREVKYLHIQQQPNIPSNAESLFAQNETFQKIGDNLELIVGWYNEAGSEGDTTQLLFHVKQRLLPVEEPLLAEELRALDIRLASAETTLFWNHEGVMEYIQEMREILHDLQRRVQKAKMNLESITQLMEDCSATPLFGRKDNKETALLDLDGKQNALAQRRTAIENTGVRIQEMVQENAALFKADLSSRTWVAYVAHIDRIVLDGLCRLVHKTLQLLLTNMAPDAQVSPLFEVQMDLCEGRVQYQPSLEVGSGDSFLVVVEGLLGDTEAVAASMPRLLQGAVSYKTALEEQADLMRLQEKLMSLVVSTMAEGEEFSASFEEHSHLWEESPEDFLQRFLILGSEPGPEETETEPEKPLAPGIPPLRLFQQEIDALEALYEEVLGFAETKVFGGWLQSDCRPFKKALLAAIRGQSLVLRQYLTHHVTSSLQDLQDFIQESTAGLSKPLEEGDYETLVEVMGHLARVRERQEATDGMFEPLKETVELLKTYGDKMPEEIHLQLQNLPEQWDNNKRLCLRVAENAAPLQAAEATILCQKGQDFEAEQLAFRDTFQGNAPFSYTDPDPYKSLNKQHKNIEAMEKDMEDLATSAALFEVSLPEYKQLKTCRRELCLLKELWDMVTLVNLSIAAWNTTRWSDLNVEDMDIECKKFAKDIRSLDKEVKSWDAFTGLESSMKNMMTSLRAVSELQNPAIRDRHWQELVQTTKVQFTMSENTTLADLLQLNLHKFEEEVRGIVDKATKEAGMEKVLNALDTTWATLEFEYEPHSRTQLPLLKMDEVLIETLEDNQMQLQNVLASKYRAFFLQRAQDWQQKLSTTDTVINTWFEVQRKWSHLETIFIASEDTRRQLPEDSKKFDTIDEDFRELMTDAVKTPNVIECTNKPGLHTRLEALQDRLAVCEKALAEYLETKRLAFPRFYFVSSADLLDILSKGTEPLEVSRHLTKLFDSLAKLKFQEDSDQKPQKVAQGMFSRDGEYVHFDADCDLSGQVEIWLNRLLERMRSTLRSLIPQALGTYEEKPREQWVFDYPAQVALTCTQIAWTSEVGVAFASLEKGYENALKDYNKKQIARLNALISLLLGNLSAGDRMKIMTICTIDVHARDVVAKMIQTKVETSQAFAWQSQLRHRWDDGEKHCYANICDAQLLYAYEYLGNTPRLVITPLTDRCYITLTQSLHLYMGGAPAGPAGTGKTETTKDLGRAVGIMVYVFNCSEQMDYKSCGNIYKGLAQTGAWGCFDEFNRILVEVLSVIAVQVKCIQDAIRAKKKTFNFLGETISLVPSVGLFITMNPGYAGRTELPENLKALFRPCAMVVPDFELICEIMLVAEGFLDARLLARKFITLYTLCKELLSKQDHYDWGLRAIKSVLVVAGSLKRGDPGSAEDQVLMRALRDFNIPKIVTDDLPVFLGLIGDLFPALDVPRKRDLNFEKVIRESVLELKLQAEENFVLKVVQLEELLQVRHSVFVVGNAGCGKSQVVLKSLNKTYQRLKRRPVTVDLDPKAVTCDELFGIIHPATREWKDGLFSTAMRDLANITHDGPKWIILDGDIDPMWIESLNTVMDDNKVLTLASNERIPLTPTMRLIFEISHLRTATPATVSRAGILYINPTDLGWNPIVASWIETRTVKSEKAALMILFDKYLPPCLEKLKSGFKTITPVPEVTAIQTVLSLLECFLTPKNVPPDSPREQYELFFVFACTWAFGGALFQDQLVDHRQQFSKWWLTEFKTIKFPNQGTIFDYYIDPKTKKFTLWDERVPEFELDPDVPLQAAMVHTAETIRLRYFLDLLMEKQRPVMLVGNAGTGKSVLMWDKLDSLGTDEYLVQSVPLNFYTTSAMLQAVLEKPLEKKSGRIFGPPGTRRLIYFIDDMNMPEVDKYGTVAPHTLIRQHLDHGHWYDRNKLTLKDIRNCQYVACMNPTAGSFTIDSRLQRHFCVLAVCFPSREALHTVYGTILEQHLARQTVPLQLRKMQPQLVAAALALHQKVASNFLPTAIKFHYIFNLRDLSNIFQGLLFSTPECLKSPVDLVRLWLHEAERVYGDKLVDEQDQYSFKKLMADISKASFQDLNEEAMFAKPNIYCHFAQGMDESKYMPVASWAALSDLLAEALDSYNEVNAAMNLVLFEDAVSHICRISRILESPRGNALLVGVGGSGKQSLARLAAHISNLGVFQITLRKGYSIPDLKLDLASQYIKAAVKSVPTVFLMTDSQVAEESFLVVINDFLASGEVQGLFQDNDLETIISAMRPQVKSLGLEDTKENCWKLFIDKVRRQLRVVLCFSPVGSTLRVRARRFPAVVNCTAIDWFHEWPEDALVSVSSRFLEETPDIEPEVKASISRFMSFVHTSSKEMSKTYLAVERRYNYTTPKTFLELIKLYQNLLASKRRALSASIDRLEKGLLKLQSTASQVDDLKAMLAIQEIELKQKNEDTDKLIHVVGVETEKVSKEKAIADEEELKVEAINKMVAEKQRACAADLAEAEVVLSAAREALDTLNKYNLTELKSFGAPPPEVVNVMAAVLILTAEKGKIPKDRSWTAGKVKIGKADTFLASLKNFDGENIPEPCLKAFEPYRTDPGFNPEFIKSKSTAAAGLCSWCLNMVRFYEVHCTVKPKRQAVADADAELAEAQQRLSRIKSKIVALNANLANLTAQFEKATAEKIKCQQEADETNKVITLANRLVGGLASENVRWAESVEHLREQEKTLCGDVLLVSAFVSYIGYFTKKYRAELMDQHWIPFLNGLTVPIPITPDLDPLSLLTDSADVAAWNNQGLPSDRTSTENAAILCSTQRWPLLVDAQLQGSKWIKNKFGEDLQIVRLGQRRYLDIIAQAVSEGQTLLIEDIGETVEAVLDPLLSRTTAKGRYIRIGDKEVEYNQQFRLILHTRCFNPHYKPEVQAQCTLINFLVTREGLEDQLLAAVVARERPDLETLKANLTKSQNEFKIKLKELEDSLLARLSAAGGDFLRDTALVENLEITKRTAKEIEEKVNEAKVTEVQINVAREHYRPAAERASLLYFILSDLCKINPIYQFSLKAFNGVFEKAIERATPSDDTRQRVINLTDQITYQVYVYTAQGLFERDKLIFLAQVAFQVLAIKKEVNPAELDFLLRFPSKAGVTSPVDFLQHQGWGAVKALSEMDEFRNLESDIEGSAKRWKRFVEMEAPENEVFPMDWKNKSALQKLCVLRCLRPDRMTYAIRKFVEEKMGSKYVEGRSIDLFEVYKESSPSTPLFFILSPGVDPLKDVEALGTRLNFTIDNGKIHNVSLGQGQEIVAEHAMEVAAAEGHWVILQNIHLVARWLDTLEKLVEQHSLASHSEYRLFMSAEPAPTPESHIIPQGLLDNSIKITSEPPTGMRANLHGALDLFSQETLEQCSKETEFRCILFALCYFHAAVAERRRFGTQGWNRPYPFNNGDLTVSVNVLHNYLEANAKVPWDDLRYLFGEIMYGGHITDDWDRRLCRTYLSEYVQPEMLDGEVSLAPGFMIPPRMDYEAYHQYIDDNLPGESPHLYGLHPNAEMGFLTVTSERLFRTVLELQPKESDAAGGSGTSREEQAKQFMAFSFQVKSVLDEILGQLPDPFNMEDMMAKAKEKTPYTVVALQECERMNILTHEIRRSLKELDLGLQGELTITAEMEELGNALFYDSVPESWTRYAYPSLLSLATWYADLLLRIRELEVWSTDFVLPATVWLAGFFNPQSFLTAIMQSTARKKQWPLDKMCLAVDVTKKTREEITFAPREGSYVHGLFMEGARWDVPSGSIADARMKELTPVMPVILLRAIPVDRMDTINIYECPVYKTRMRGPTYVWTFNLKTKEKAAKWVLAGVALLLEA</sequence>
<evidence type="ECO:0000259" key="30">
    <source>
        <dbReference type="Pfam" id="PF18198"/>
    </source>
</evidence>
<dbReference type="Gene3D" id="3.40.50.300">
    <property type="entry name" value="P-loop containing nucleotide triphosphate hydrolases"/>
    <property type="match status" value="5"/>
</dbReference>
<evidence type="ECO:0000259" key="24">
    <source>
        <dbReference type="Pfam" id="PF12774"/>
    </source>
</evidence>
<feature type="domain" description="Dynein heavy chain C-terminal" evidence="31">
    <location>
        <begin position="4194"/>
        <end position="4497"/>
    </location>
</feature>
<evidence type="ECO:0000256" key="7">
    <source>
        <dbReference type="ARBA" id="ARBA00022741"/>
    </source>
</evidence>
<dbReference type="FunFam" id="3.40.50.300:FF:000682">
    <property type="entry name" value="Dynein axonemal heavy chain 17"/>
    <property type="match status" value="1"/>
</dbReference>
<feature type="domain" description="Dynein axonemal heavy chain 2/5/8 coiled-coil" evidence="32">
    <location>
        <begin position="1113"/>
        <end position="1205"/>
    </location>
</feature>